<comment type="caution">
    <text evidence="2">The sequence shown here is derived from an EMBL/GenBank/DDBJ whole genome shotgun (WGS) entry which is preliminary data.</text>
</comment>
<dbReference type="PANTHER" id="PTHR43591">
    <property type="entry name" value="METHYLTRANSFERASE"/>
    <property type="match status" value="1"/>
</dbReference>
<dbReference type="InterPro" id="IPR013216">
    <property type="entry name" value="Methyltransf_11"/>
</dbReference>
<reference evidence="2 3" key="1">
    <citation type="submission" date="2019-05" db="EMBL/GenBank/DDBJ databases">
        <title>Draft genome sequence of Nonomuraea zeae DSM 100528.</title>
        <authorList>
            <person name="Saricaoglu S."/>
            <person name="Isik K."/>
        </authorList>
    </citation>
    <scope>NUCLEOTIDE SEQUENCE [LARGE SCALE GENOMIC DNA]</scope>
    <source>
        <strain evidence="2 3">DSM 100528</strain>
    </source>
</reference>
<organism evidence="2 3">
    <name type="scientific">Nonomuraea zeae</name>
    <dbReference type="NCBI Taxonomy" id="1642303"/>
    <lineage>
        <taxon>Bacteria</taxon>
        <taxon>Bacillati</taxon>
        <taxon>Actinomycetota</taxon>
        <taxon>Actinomycetes</taxon>
        <taxon>Streptosporangiales</taxon>
        <taxon>Streptosporangiaceae</taxon>
        <taxon>Nonomuraea</taxon>
    </lineage>
</organism>
<dbReference type="SUPFAM" id="SSF53335">
    <property type="entry name" value="S-adenosyl-L-methionine-dependent methyltransferases"/>
    <property type="match status" value="1"/>
</dbReference>
<accession>A0A5S4F647</accession>
<gene>
    <name evidence="2" type="ORF">ETD85_59165</name>
</gene>
<dbReference type="CDD" id="cd02440">
    <property type="entry name" value="AdoMet_MTases"/>
    <property type="match status" value="1"/>
</dbReference>
<dbReference type="RefSeq" id="WP_138698565.1">
    <property type="nucleotide sequence ID" value="NZ_JBHSAZ010000089.1"/>
</dbReference>
<dbReference type="InterPro" id="IPR029063">
    <property type="entry name" value="SAM-dependent_MTases_sf"/>
</dbReference>
<proteinExistence type="predicted"/>
<feature type="domain" description="Methyltransferase type 11" evidence="1">
    <location>
        <begin position="65"/>
        <end position="159"/>
    </location>
</feature>
<name>A0A5S4F647_9ACTN</name>
<dbReference type="Pfam" id="PF08241">
    <property type="entry name" value="Methyltransf_11"/>
    <property type="match status" value="1"/>
</dbReference>
<dbReference type="GO" id="GO:0008757">
    <property type="term" value="F:S-adenosylmethionine-dependent methyltransferase activity"/>
    <property type="evidence" value="ECO:0007669"/>
    <property type="project" value="InterPro"/>
</dbReference>
<keyword evidence="2" id="KW-0808">Transferase</keyword>
<dbReference type="PANTHER" id="PTHR43591:SF24">
    <property type="entry name" value="2-METHOXY-6-POLYPRENYL-1,4-BENZOQUINOL METHYLASE, MITOCHONDRIAL"/>
    <property type="match status" value="1"/>
</dbReference>
<evidence type="ECO:0000313" key="3">
    <source>
        <dbReference type="Proteomes" id="UP000306628"/>
    </source>
</evidence>
<dbReference type="Proteomes" id="UP000306628">
    <property type="component" value="Unassembled WGS sequence"/>
</dbReference>
<dbReference type="AlphaFoldDB" id="A0A5S4F647"/>
<dbReference type="GO" id="GO:0032259">
    <property type="term" value="P:methylation"/>
    <property type="evidence" value="ECO:0007669"/>
    <property type="project" value="UniProtKB-KW"/>
</dbReference>
<dbReference type="Gene3D" id="3.40.50.150">
    <property type="entry name" value="Vaccinia Virus protein VP39"/>
    <property type="match status" value="1"/>
</dbReference>
<dbReference type="EMBL" id="VCKX01000471">
    <property type="protein sequence ID" value="TMR11625.1"/>
    <property type="molecule type" value="Genomic_DNA"/>
</dbReference>
<protein>
    <submittedName>
        <fullName evidence="2">Methyltransferase domain-containing protein</fullName>
    </submittedName>
</protein>
<dbReference type="OrthoDB" id="5566900at2"/>
<keyword evidence="3" id="KW-1185">Reference proteome</keyword>
<sequence length="255" mass="28002">MIVREDPADHVELNRRYWDEQAAGFHGPLARDAWSQSAPRWGLWATPESQVSVLPADVAGMEAIELGCGTAYVSSWLARAGARPLGVDISREQLATARAMQAEFGLGFPLVLGDAERVPCAGDRFDLAISEYGASLWCDPYRWIPEAARLLRTGGLLVFLRRSPLFALCVPADGEAGAALLRPQFGLRQLADGMSAEFTLGHGEMLALLRSCGFTVEELIEIQAPKPAHRDYSEVSADWAHRWPSEEIWKARLTG</sequence>
<keyword evidence="2" id="KW-0489">Methyltransferase</keyword>
<evidence type="ECO:0000313" key="2">
    <source>
        <dbReference type="EMBL" id="TMR11625.1"/>
    </source>
</evidence>
<evidence type="ECO:0000259" key="1">
    <source>
        <dbReference type="Pfam" id="PF08241"/>
    </source>
</evidence>